<dbReference type="RefSeq" id="NP_733891.1">
    <property type="nucleotide sequence ID" value="NC_004367.1"/>
</dbReference>
<dbReference type="GO" id="GO:0019064">
    <property type="term" value="P:fusion of virus membrane with host plasma membrane"/>
    <property type="evidence" value="ECO:0007669"/>
    <property type="project" value="InterPro"/>
</dbReference>
<dbReference type="InterPro" id="IPR020175">
    <property type="entry name" value="Herpes_gL_rhadinovirus"/>
</dbReference>
<dbReference type="Proteomes" id="UP000202809">
    <property type="component" value="Segment"/>
</dbReference>
<organism evidence="1 2">
    <name type="scientific">callitrichine gammaherpesvirus 3</name>
    <name type="common">Marmoset lymphocryptovirus</name>
    <dbReference type="NCBI Taxonomy" id="106331"/>
    <lineage>
        <taxon>Viruses</taxon>
        <taxon>Duplodnaviria</taxon>
        <taxon>Heunggongvirae</taxon>
        <taxon>Peploviricota</taxon>
        <taxon>Herviviricetes</taxon>
        <taxon>Herpesvirales</taxon>
        <taxon>Orthoherpesviridae</taxon>
        <taxon>Gammaherpesvirinae</taxon>
        <taxon>Lymphocryptovirus</taxon>
        <taxon>Lymphocryptovirus callitrichinegamma3</taxon>
    </lineage>
</organism>
<protein>
    <submittedName>
        <fullName evidence="1">ORF38</fullName>
    </submittedName>
</protein>
<dbReference type="KEGG" id="vg:955919"/>
<dbReference type="OrthoDB" id="24115at10239"/>
<dbReference type="EMBL" id="AF319782">
    <property type="protein sequence ID" value="AAK38246.1"/>
    <property type="molecule type" value="Genomic_DNA"/>
</dbReference>
<dbReference type="InterPro" id="IPR038313">
    <property type="entry name" value="Herpes_gL_rhadinovirus_sf"/>
</dbReference>
<dbReference type="GeneID" id="955919"/>
<dbReference type="Gene3D" id="3.10.390.20">
    <property type="entry name" value="Viral glycoprotein L"/>
    <property type="match status" value="1"/>
</dbReference>
<sequence length="143" mass="15898">MHHALCCLLCTCCLVFVSHGASNVPAMPCCHVDHLREEHSLPLRNISDIYLVSNKTCDGFSLATLNSVKQGKNQVVITRCANGFNVVAFLRALLQRPEESLPSKLKELLAALAALHLSFSVEDLLSVDLYKYRWSIRRGSMRG</sequence>
<dbReference type="Pfam" id="PF11108">
    <property type="entry name" value="Phage_glycop_gL"/>
    <property type="match status" value="1"/>
</dbReference>
<evidence type="ECO:0000313" key="1">
    <source>
        <dbReference type="EMBL" id="AAK38246.1"/>
    </source>
</evidence>
<reference evidence="1 2" key="1">
    <citation type="journal article" date="2001" name="Proc. Natl. Acad. Sci. U.S.A.">
        <title>An Epstein-Barr-related herpesvirus from marmoset lymphomas.</title>
        <authorList>
            <person name="Cho Y."/>
            <person name="Ramer J."/>
            <person name="Rivailler P."/>
            <person name="Quink C."/>
            <person name="Garber R.L."/>
            <person name="Beier D.R."/>
            <person name="Wang F."/>
        </authorList>
    </citation>
    <scope>NUCLEOTIDE SEQUENCE [LARGE SCALE GENOMIC DNA]</scope>
    <source>
        <strain evidence="1 2">CJ0149</strain>
    </source>
</reference>
<evidence type="ECO:0000313" key="2">
    <source>
        <dbReference type="Proteomes" id="UP000202809"/>
    </source>
</evidence>
<dbReference type="PROSITE" id="PS52026">
    <property type="entry name" value="GL_GHV"/>
    <property type="match status" value="1"/>
</dbReference>
<accession>Q993H2</accession>
<reference evidence="1 2" key="2">
    <citation type="journal article" date="2002" name="J. Virol.">
        <title>Complete genomic sequence of an Epstein-Barr virus-related herpesvirus naturally infecting a new world primate: a defining point in the evolution of oncogenic lymphocryptoviruses.</title>
        <authorList>
            <person name="Rivailler P."/>
            <person name="Cho Y.G."/>
            <person name="Wang F."/>
        </authorList>
    </citation>
    <scope>NUCLEOTIDE SEQUENCE [LARGE SCALE GENOMIC DNA]</scope>
    <source>
        <strain evidence="1 2">CJ0149</strain>
    </source>
</reference>
<keyword evidence="2" id="KW-1185">Reference proteome</keyword>
<proteinExistence type="predicted"/>
<name>Q993H2_9GAMA</name>